<dbReference type="EMBL" id="CZPZ01000001">
    <property type="protein sequence ID" value="CUS31417.1"/>
    <property type="molecule type" value="Genomic_DNA"/>
</dbReference>
<protein>
    <submittedName>
        <fullName evidence="1">Uncharacterized protein</fullName>
    </submittedName>
</protein>
<evidence type="ECO:0000313" key="1">
    <source>
        <dbReference type="EMBL" id="CUS31417.1"/>
    </source>
</evidence>
<reference evidence="2" key="1">
    <citation type="submission" date="2015-10" db="EMBL/GenBank/DDBJ databases">
        <authorList>
            <person name="Luecker S."/>
            <person name="Luecker S."/>
        </authorList>
    </citation>
    <scope>NUCLEOTIDE SEQUENCE [LARGE SCALE GENOMIC DNA]</scope>
</reference>
<organism evidence="1 2">
    <name type="scientific">Candidatus Nitrospira nitrificans</name>
    <dbReference type="NCBI Taxonomy" id="1742973"/>
    <lineage>
        <taxon>Bacteria</taxon>
        <taxon>Pseudomonadati</taxon>
        <taxon>Nitrospirota</taxon>
        <taxon>Nitrospiria</taxon>
        <taxon>Nitrospirales</taxon>
        <taxon>Nitrospiraceae</taxon>
        <taxon>Nitrospira</taxon>
    </lineage>
</organism>
<accession>A0A0S4L3S9</accession>
<name>A0A0S4L3S9_9BACT</name>
<dbReference type="STRING" id="1742973.COMA2_10091"/>
<dbReference type="Proteomes" id="UP000198736">
    <property type="component" value="Unassembled WGS sequence"/>
</dbReference>
<proteinExistence type="predicted"/>
<dbReference type="AlphaFoldDB" id="A0A0S4L3S9"/>
<sequence length="48" mass="5088">MTKDVECDSFLSATRGDYMSADAAYSLMTGLVSSINRCVLGSLPELPA</sequence>
<evidence type="ECO:0000313" key="2">
    <source>
        <dbReference type="Proteomes" id="UP000198736"/>
    </source>
</evidence>
<keyword evidence="2" id="KW-1185">Reference proteome</keyword>
<gene>
    <name evidence="1" type="ORF">COMA2_10091</name>
</gene>